<dbReference type="Proteomes" id="UP000663823">
    <property type="component" value="Unassembled WGS sequence"/>
</dbReference>
<comment type="similarity">
    <text evidence="2">Belongs to the TspO/BZRP family.</text>
</comment>
<evidence type="ECO:0000256" key="6">
    <source>
        <dbReference type="SAM" id="Phobius"/>
    </source>
</evidence>
<evidence type="ECO:0000313" key="12">
    <source>
        <dbReference type="EMBL" id="CAF3700784.1"/>
    </source>
</evidence>
<dbReference type="EMBL" id="CAJNOT010002866">
    <property type="protein sequence ID" value="CAF1348448.1"/>
    <property type="molecule type" value="Genomic_DNA"/>
</dbReference>
<keyword evidence="3 6" id="KW-0812">Transmembrane</keyword>
<dbReference type="PANTHER" id="PTHR10057">
    <property type="entry name" value="PERIPHERAL-TYPE BENZODIAZEPINE RECEPTOR"/>
    <property type="match status" value="1"/>
</dbReference>
<evidence type="ECO:0000313" key="7">
    <source>
        <dbReference type="EMBL" id="CAF1289045.1"/>
    </source>
</evidence>
<feature type="transmembrane region" description="Helical" evidence="6">
    <location>
        <begin position="99"/>
        <end position="122"/>
    </location>
</feature>
<feature type="transmembrane region" description="Helical" evidence="6">
    <location>
        <begin position="75"/>
        <end position="93"/>
    </location>
</feature>
<dbReference type="PIRSF" id="PIRSF005859">
    <property type="entry name" value="PBR"/>
    <property type="match status" value="1"/>
</dbReference>
<evidence type="ECO:0000313" key="13">
    <source>
        <dbReference type="EMBL" id="CAF3837655.1"/>
    </source>
</evidence>
<keyword evidence="15" id="KW-1185">Reference proteome</keyword>
<dbReference type="AlphaFoldDB" id="A0A815CVH7"/>
<evidence type="ECO:0000313" key="9">
    <source>
        <dbReference type="EMBL" id="CAF1348448.1"/>
    </source>
</evidence>
<dbReference type="EMBL" id="CAJNOU010003049">
    <property type="protein sequence ID" value="CAF1367590.1"/>
    <property type="molecule type" value="Genomic_DNA"/>
</dbReference>
<dbReference type="Proteomes" id="UP000663882">
    <property type="component" value="Unassembled WGS sequence"/>
</dbReference>
<dbReference type="EMBL" id="CAJOBE010002686">
    <property type="protein sequence ID" value="CAF3837655.1"/>
    <property type="molecule type" value="Genomic_DNA"/>
</dbReference>
<dbReference type="GO" id="GO:0005741">
    <property type="term" value="C:mitochondrial outer membrane"/>
    <property type="evidence" value="ECO:0007669"/>
    <property type="project" value="TreeGrafter"/>
</dbReference>
<evidence type="ECO:0000256" key="5">
    <source>
        <dbReference type="ARBA" id="ARBA00023136"/>
    </source>
</evidence>
<dbReference type="Proteomes" id="UP000663870">
    <property type="component" value="Unassembled WGS sequence"/>
</dbReference>
<gene>
    <name evidence="13" type="ORF">FNK824_LOCUS17146</name>
    <name evidence="14" type="ORF">JBS370_LOCUS20382</name>
    <name evidence="11" type="ORF">JXQ802_LOCUS45035</name>
    <name evidence="12" type="ORF">OTI717_LOCUS12518</name>
    <name evidence="8" type="ORF">PYM288_LOCUS29543</name>
    <name evidence="7" type="ORF">RFH988_LOCUS29112</name>
    <name evidence="10" type="ORF">SEV965_LOCUS29716</name>
    <name evidence="9" type="ORF">ZHD862_LOCUS30428</name>
</gene>
<dbReference type="EMBL" id="CAJNOH010002446">
    <property type="protein sequence ID" value="CAF1293857.1"/>
    <property type="molecule type" value="Genomic_DNA"/>
</dbReference>
<dbReference type="InterPro" id="IPR004307">
    <property type="entry name" value="TspO_MBR"/>
</dbReference>
<reference evidence="7" key="1">
    <citation type="submission" date="2021-02" db="EMBL/GenBank/DDBJ databases">
        <authorList>
            <person name="Nowell W R."/>
        </authorList>
    </citation>
    <scope>NUCLEOTIDE SEQUENCE</scope>
</reference>
<dbReference type="InterPro" id="IPR038330">
    <property type="entry name" value="TspO/MBR-related_sf"/>
</dbReference>
<comment type="caution">
    <text evidence="7">The sequence shown here is derived from an EMBL/GenBank/DDBJ whole genome shotgun (WGS) entry which is preliminary data.</text>
</comment>
<dbReference type="Proteomes" id="UP000663874">
    <property type="component" value="Unassembled WGS sequence"/>
</dbReference>
<dbReference type="EMBL" id="CAJOAX010001266">
    <property type="protein sequence ID" value="CAF3700784.1"/>
    <property type="molecule type" value="Genomic_DNA"/>
</dbReference>
<dbReference type="Proteomes" id="UP000663854">
    <property type="component" value="Unassembled WGS sequence"/>
</dbReference>
<accession>A0A815CVH7</accession>
<proteinExistence type="inferred from homology"/>
<dbReference type="GO" id="GO:0033013">
    <property type="term" value="P:tetrapyrrole metabolic process"/>
    <property type="evidence" value="ECO:0007669"/>
    <property type="project" value="UniProtKB-ARBA"/>
</dbReference>
<evidence type="ECO:0000313" key="15">
    <source>
        <dbReference type="Proteomes" id="UP000663870"/>
    </source>
</evidence>
<evidence type="ECO:0000256" key="1">
    <source>
        <dbReference type="ARBA" id="ARBA00004141"/>
    </source>
</evidence>
<dbReference type="CDD" id="cd15904">
    <property type="entry name" value="TSPO_MBR"/>
    <property type="match status" value="1"/>
</dbReference>
<organism evidence="7 16">
    <name type="scientific">Rotaria sordida</name>
    <dbReference type="NCBI Taxonomy" id="392033"/>
    <lineage>
        <taxon>Eukaryota</taxon>
        <taxon>Metazoa</taxon>
        <taxon>Spiralia</taxon>
        <taxon>Gnathifera</taxon>
        <taxon>Rotifera</taxon>
        <taxon>Eurotatoria</taxon>
        <taxon>Bdelloidea</taxon>
        <taxon>Philodinida</taxon>
        <taxon>Philodinidae</taxon>
        <taxon>Rotaria</taxon>
    </lineage>
</organism>
<evidence type="ECO:0000313" key="11">
    <source>
        <dbReference type="EMBL" id="CAF1569131.1"/>
    </source>
</evidence>
<protein>
    <submittedName>
        <fullName evidence="7">Uncharacterized protein</fullName>
    </submittedName>
</protein>
<evidence type="ECO:0000313" key="14">
    <source>
        <dbReference type="EMBL" id="CAF3891346.1"/>
    </source>
</evidence>
<dbReference type="PANTHER" id="PTHR10057:SF0">
    <property type="entry name" value="TRANSLOCATOR PROTEIN"/>
    <property type="match status" value="1"/>
</dbReference>
<dbReference type="EMBL" id="CAJNOO010002680">
    <property type="protein sequence ID" value="CAF1289045.1"/>
    <property type="molecule type" value="Genomic_DNA"/>
</dbReference>
<evidence type="ECO:0000313" key="8">
    <source>
        <dbReference type="EMBL" id="CAF1293857.1"/>
    </source>
</evidence>
<name>A0A815CVH7_9BILA</name>
<dbReference type="FunFam" id="1.20.1260.100:FF:000001">
    <property type="entry name" value="translocator protein 2"/>
    <property type="match status" value="1"/>
</dbReference>
<keyword evidence="4 6" id="KW-1133">Transmembrane helix</keyword>
<dbReference type="Proteomes" id="UP000663836">
    <property type="component" value="Unassembled WGS sequence"/>
</dbReference>
<dbReference type="EMBL" id="CAJNOL010003622">
    <property type="protein sequence ID" value="CAF1569131.1"/>
    <property type="molecule type" value="Genomic_DNA"/>
</dbReference>
<dbReference type="Proteomes" id="UP000663889">
    <property type="component" value="Unassembled WGS sequence"/>
</dbReference>
<keyword evidence="5 6" id="KW-0472">Membrane</keyword>
<dbReference type="EMBL" id="CAJOBD010002561">
    <property type="protein sequence ID" value="CAF3891346.1"/>
    <property type="molecule type" value="Genomic_DNA"/>
</dbReference>
<feature type="transmembrane region" description="Helical" evidence="6">
    <location>
        <begin position="134"/>
        <end position="155"/>
    </location>
</feature>
<evidence type="ECO:0000313" key="10">
    <source>
        <dbReference type="EMBL" id="CAF1367590.1"/>
    </source>
</evidence>
<dbReference type="Proteomes" id="UP000663864">
    <property type="component" value="Unassembled WGS sequence"/>
</dbReference>
<comment type="subcellular location">
    <subcellularLocation>
        <location evidence="1">Membrane</location>
        <topology evidence="1">Multi-pass membrane protein</topology>
    </subcellularLocation>
</comment>
<sequence length="176" mass="20236">MDMSWISFFGWILLPQVGGILGGLATAKQIKTWYEKLLKPSWRPPNAVFGPVWTILYLFMGIASYLVVRDGQGSFKTLALTFYFIQLFLNWSWSPVFFILHQLGAAVVIILILFINIFICILQFWRINPYAGMLLVPYLIWVGFASALTISIWQLNSPYAQPPPRRPRPVSDSYQQ</sequence>
<evidence type="ECO:0000313" key="16">
    <source>
        <dbReference type="Proteomes" id="UP000663882"/>
    </source>
</evidence>
<feature type="transmembrane region" description="Helical" evidence="6">
    <location>
        <begin position="51"/>
        <end position="68"/>
    </location>
</feature>
<dbReference type="Pfam" id="PF03073">
    <property type="entry name" value="TspO_MBR"/>
    <property type="match status" value="1"/>
</dbReference>
<dbReference type="Gene3D" id="1.20.1260.100">
    <property type="entry name" value="TspO/MBR protein"/>
    <property type="match status" value="1"/>
</dbReference>
<evidence type="ECO:0000256" key="4">
    <source>
        <dbReference type="ARBA" id="ARBA00022989"/>
    </source>
</evidence>
<evidence type="ECO:0000256" key="3">
    <source>
        <dbReference type="ARBA" id="ARBA00022692"/>
    </source>
</evidence>
<dbReference type="OrthoDB" id="8841220at2759"/>
<evidence type="ECO:0000256" key="2">
    <source>
        <dbReference type="ARBA" id="ARBA00007524"/>
    </source>
</evidence>